<evidence type="ECO:0000256" key="4">
    <source>
        <dbReference type="ARBA" id="ARBA00023163"/>
    </source>
</evidence>
<dbReference type="Gene3D" id="3.40.50.10660">
    <property type="entry name" value="PrpR receptor domain-like"/>
    <property type="match status" value="1"/>
</dbReference>
<dbReference type="Gene3D" id="1.10.8.60">
    <property type="match status" value="1"/>
</dbReference>
<keyword evidence="2" id="KW-0067">ATP-binding</keyword>
<dbReference type="InterPro" id="IPR002197">
    <property type="entry name" value="HTH_Fis"/>
</dbReference>
<dbReference type="PRINTS" id="PR01590">
    <property type="entry name" value="HTHFIS"/>
</dbReference>
<dbReference type="Pfam" id="PF06506">
    <property type="entry name" value="PrpR_N"/>
    <property type="match status" value="1"/>
</dbReference>
<dbReference type="InterPro" id="IPR010524">
    <property type="entry name" value="Sig_transdc_resp-reg_PrpR_N"/>
</dbReference>
<dbReference type="SUPFAM" id="SSF159800">
    <property type="entry name" value="PrpR receptor domain-like"/>
    <property type="match status" value="1"/>
</dbReference>
<evidence type="ECO:0000256" key="3">
    <source>
        <dbReference type="ARBA" id="ARBA00023015"/>
    </source>
</evidence>
<dbReference type="PROSITE" id="PS50045">
    <property type="entry name" value="SIGMA54_INTERACT_4"/>
    <property type="match status" value="1"/>
</dbReference>
<comment type="caution">
    <text evidence="6">The sequence shown here is derived from an EMBL/GenBank/DDBJ whole genome shotgun (WGS) entry which is preliminary data.</text>
</comment>
<accession>A0A135L4Y0</accession>
<keyword evidence="3" id="KW-0805">Transcription regulation</keyword>
<dbReference type="Gene3D" id="3.40.50.300">
    <property type="entry name" value="P-loop containing nucleotide triphosphate hydrolases"/>
    <property type="match status" value="1"/>
</dbReference>
<dbReference type="Pfam" id="PF02954">
    <property type="entry name" value="HTH_8"/>
    <property type="match status" value="1"/>
</dbReference>
<keyword evidence="4" id="KW-0804">Transcription</keyword>
<evidence type="ECO:0000256" key="1">
    <source>
        <dbReference type="ARBA" id="ARBA00022741"/>
    </source>
</evidence>
<dbReference type="Pfam" id="PF00158">
    <property type="entry name" value="Sigma54_activat"/>
    <property type="match status" value="1"/>
</dbReference>
<dbReference type="InterPro" id="IPR027417">
    <property type="entry name" value="P-loop_NTPase"/>
</dbReference>
<dbReference type="SUPFAM" id="SSF52540">
    <property type="entry name" value="P-loop containing nucleoside triphosphate hydrolases"/>
    <property type="match status" value="1"/>
</dbReference>
<dbReference type="AlphaFoldDB" id="A0A135L4Y0"/>
<sequence>MIPMVEIPVSGYDILRSFTLIKDYKGKVGIIGFSNTTEGAASISTLLDFDISRFTVYHESEVEGAIRQAIDNGIEIVLGDVITVHVASKMGLQGILITSGQESVREALENVHKVYEIVKRKEVERKQLEYLIEHDDRGILLTDDEYNIIYMNQIAKSLFNTLEIGNKLTFPDSKFEFDQNKDLFLIKIGENLTKIVVNKKKIMIEGKTKFVYYFINYPRLEHIWIELNKHKVKKMIKKDGLANFGQFIKSSQSMNDLVEQAKYYASKKEPVWITGEKGTGKDMLAESIHQASSFFKGIFLSYSFYDNESDKFEEYLSNAGHSSNLFELVQGGTLYLEGVEVIPEKIYHLIIKGYQKWPNLKVILSSQITIQEFIKKSDEAERFCHFFSPFVLSIPPLRERINDIPDLVRLFLAKYNTKYGKQVVGIKSDALEILKEYPWPHNVQELDKTIEEVIFRVKGYYIEEKDLFFLKQRYKDSFVQKSDKENIYLPPNMTLEEMEFNIIMQVLKEEDMNQSKAAKRLGINRSTLWRKIKSKMSDNI</sequence>
<dbReference type="EMBL" id="LSKU01000001">
    <property type="protein sequence ID" value="KXG44016.1"/>
    <property type="molecule type" value="Genomic_DNA"/>
</dbReference>
<dbReference type="PANTHER" id="PTHR32071">
    <property type="entry name" value="TRANSCRIPTIONAL REGULATORY PROTEIN"/>
    <property type="match status" value="1"/>
</dbReference>
<feature type="domain" description="Sigma-54 factor interaction" evidence="5">
    <location>
        <begin position="247"/>
        <end position="455"/>
    </location>
</feature>
<dbReference type="STRING" id="1413211.U473_08360"/>
<name>A0A135L4Y0_9BACI</name>
<dbReference type="GO" id="GO:0043565">
    <property type="term" value="F:sequence-specific DNA binding"/>
    <property type="evidence" value="ECO:0007669"/>
    <property type="project" value="InterPro"/>
</dbReference>
<dbReference type="Gene3D" id="1.10.10.60">
    <property type="entry name" value="Homeodomain-like"/>
    <property type="match status" value="1"/>
</dbReference>
<dbReference type="InterPro" id="IPR009057">
    <property type="entry name" value="Homeodomain-like_sf"/>
</dbReference>
<organism evidence="6 7">
    <name type="scientific">Tepidibacillus decaturensis</name>
    <dbReference type="NCBI Taxonomy" id="1413211"/>
    <lineage>
        <taxon>Bacteria</taxon>
        <taxon>Bacillati</taxon>
        <taxon>Bacillota</taxon>
        <taxon>Bacilli</taxon>
        <taxon>Bacillales</taxon>
        <taxon>Bacillaceae</taxon>
        <taxon>Tepidibacillus</taxon>
    </lineage>
</organism>
<evidence type="ECO:0000259" key="5">
    <source>
        <dbReference type="PROSITE" id="PS50045"/>
    </source>
</evidence>
<dbReference type="SUPFAM" id="SSF46689">
    <property type="entry name" value="Homeodomain-like"/>
    <property type="match status" value="1"/>
</dbReference>
<keyword evidence="1" id="KW-0547">Nucleotide-binding</keyword>
<dbReference type="OrthoDB" id="9771372at2"/>
<evidence type="ECO:0000313" key="7">
    <source>
        <dbReference type="Proteomes" id="UP000070352"/>
    </source>
</evidence>
<dbReference type="Proteomes" id="UP000070352">
    <property type="component" value="Unassembled WGS sequence"/>
</dbReference>
<proteinExistence type="predicted"/>
<evidence type="ECO:0000313" key="6">
    <source>
        <dbReference type="EMBL" id="KXG44016.1"/>
    </source>
</evidence>
<dbReference type="InterPro" id="IPR058031">
    <property type="entry name" value="AAA_lid_NorR"/>
</dbReference>
<protein>
    <recommendedName>
        <fullName evidence="5">Sigma-54 factor interaction domain-containing protein</fullName>
    </recommendedName>
</protein>
<reference evidence="6 7" key="1">
    <citation type="submission" date="2016-02" db="EMBL/GenBank/DDBJ databases">
        <title>Draft Genome for Tepidibacillus decaturensis nov. sp. Strain Z9, an Anaerobic, Moderately Thermophilic and Heterotrophic Bacterium from Deep Subsurface of the Illinois Basin, USA.</title>
        <authorList>
            <person name="Dong Y."/>
            <person name="Chang J.Y."/>
            <person name="Sanford R."/>
            <person name="Fouke B.W."/>
        </authorList>
    </citation>
    <scope>NUCLEOTIDE SEQUENCE [LARGE SCALE GENOMIC DNA]</scope>
    <source>
        <strain evidence="6 7">Z9</strain>
    </source>
</reference>
<evidence type="ECO:0000256" key="2">
    <source>
        <dbReference type="ARBA" id="ARBA00022840"/>
    </source>
</evidence>
<keyword evidence="7" id="KW-1185">Reference proteome</keyword>
<dbReference type="GO" id="GO:0005524">
    <property type="term" value="F:ATP binding"/>
    <property type="evidence" value="ECO:0007669"/>
    <property type="project" value="UniProtKB-KW"/>
</dbReference>
<gene>
    <name evidence="6" type="ORF">U473_08360</name>
</gene>
<dbReference type="Pfam" id="PF25601">
    <property type="entry name" value="AAA_lid_14"/>
    <property type="match status" value="1"/>
</dbReference>
<dbReference type="InterPro" id="IPR002078">
    <property type="entry name" value="Sigma_54_int"/>
</dbReference>
<dbReference type="GO" id="GO:0006355">
    <property type="term" value="P:regulation of DNA-templated transcription"/>
    <property type="evidence" value="ECO:0007669"/>
    <property type="project" value="InterPro"/>
</dbReference>
<dbReference type="GO" id="GO:0000156">
    <property type="term" value="F:phosphorelay response regulator activity"/>
    <property type="evidence" value="ECO:0007669"/>
    <property type="project" value="InterPro"/>
</dbReference>